<dbReference type="OrthoDB" id="348976at2759"/>
<reference evidence="1" key="1">
    <citation type="journal article" date="2021" name="Sci. Rep.">
        <title>Diploid genomic architecture of Nitzschia inconspicua, an elite biomass production diatom.</title>
        <authorList>
            <person name="Oliver A."/>
            <person name="Podell S."/>
            <person name="Pinowska A."/>
            <person name="Traller J.C."/>
            <person name="Smith S.R."/>
            <person name="McClure R."/>
            <person name="Beliaev A."/>
            <person name="Bohutskyi P."/>
            <person name="Hill E.A."/>
            <person name="Rabines A."/>
            <person name="Zheng H."/>
            <person name="Allen L.Z."/>
            <person name="Kuo A."/>
            <person name="Grigoriev I.V."/>
            <person name="Allen A.E."/>
            <person name="Hazlebeck D."/>
            <person name="Allen E.E."/>
        </authorList>
    </citation>
    <scope>NUCLEOTIDE SEQUENCE</scope>
    <source>
        <strain evidence="1">Hildebrandi</strain>
    </source>
</reference>
<protein>
    <submittedName>
        <fullName evidence="1">Uncharacterized protein</fullName>
    </submittedName>
</protein>
<comment type="caution">
    <text evidence="1">The sequence shown here is derived from an EMBL/GenBank/DDBJ whole genome shotgun (WGS) entry which is preliminary data.</text>
</comment>
<dbReference type="AlphaFoldDB" id="A0A9K3K663"/>
<evidence type="ECO:0000313" key="3">
    <source>
        <dbReference type="Proteomes" id="UP000693970"/>
    </source>
</evidence>
<organism evidence="1 3">
    <name type="scientific">Nitzschia inconspicua</name>
    <dbReference type="NCBI Taxonomy" id="303405"/>
    <lineage>
        <taxon>Eukaryota</taxon>
        <taxon>Sar</taxon>
        <taxon>Stramenopiles</taxon>
        <taxon>Ochrophyta</taxon>
        <taxon>Bacillariophyta</taxon>
        <taxon>Bacillariophyceae</taxon>
        <taxon>Bacillariophycidae</taxon>
        <taxon>Bacillariales</taxon>
        <taxon>Bacillariaceae</taxon>
        <taxon>Nitzschia</taxon>
    </lineage>
</organism>
<evidence type="ECO:0000313" key="1">
    <source>
        <dbReference type="EMBL" id="KAG7337778.1"/>
    </source>
</evidence>
<sequence>MSPVPDNDDADGLLISSKISYSSATIRQQQQNQKHKQIQEPQATTIVNDNNIHDVISSRRQALQSTLTSSVAVFTTATAAAVSSSMAVVPLPVLAKESSSINTKLLNLSNDELAVKITSDVVDRQFLVTGRLTRELYDESATFTDEIDTYQLDQWMKGTQKLFVANKSHVDLEPNSLQVSNDQVTFRFQETLCFNIPLVYPTVYLSGKVLLKRNPDTGLITSYQEQWDQDVNTVLKSAKLFS</sequence>
<reference evidence="1" key="2">
    <citation type="submission" date="2021-04" db="EMBL/GenBank/DDBJ databases">
        <authorList>
            <person name="Podell S."/>
        </authorList>
    </citation>
    <scope>NUCLEOTIDE SEQUENCE</scope>
    <source>
        <strain evidence="1">Hildebrandi</strain>
    </source>
</reference>
<accession>A0A9K3K663</accession>
<evidence type="ECO:0000313" key="2">
    <source>
        <dbReference type="EMBL" id="KAG7371651.1"/>
    </source>
</evidence>
<gene>
    <name evidence="2" type="ORF">IV203_017792</name>
    <name evidence="1" type="ORF">IV203_024874</name>
</gene>
<dbReference type="EMBL" id="JAGRRH010000003">
    <property type="protein sequence ID" value="KAG7371651.1"/>
    <property type="molecule type" value="Genomic_DNA"/>
</dbReference>
<dbReference type="EMBL" id="JAGRRH010000074">
    <property type="protein sequence ID" value="KAG7337778.1"/>
    <property type="molecule type" value="Genomic_DNA"/>
</dbReference>
<dbReference type="Proteomes" id="UP000693970">
    <property type="component" value="Unassembled WGS sequence"/>
</dbReference>
<keyword evidence="3" id="KW-1185">Reference proteome</keyword>
<name>A0A9K3K663_9STRA</name>
<proteinExistence type="predicted"/>